<feature type="transmembrane region" description="Helical" evidence="1">
    <location>
        <begin position="62"/>
        <end position="84"/>
    </location>
</feature>
<dbReference type="EMBL" id="PPTF01000023">
    <property type="protein sequence ID" value="POA99242.1"/>
    <property type="molecule type" value="Genomic_DNA"/>
</dbReference>
<feature type="transmembrane region" description="Helical" evidence="1">
    <location>
        <begin position="225"/>
        <end position="244"/>
    </location>
</feature>
<dbReference type="SUPFAM" id="SSF103481">
    <property type="entry name" value="Multidrug resistance efflux transporter EmrE"/>
    <property type="match status" value="2"/>
</dbReference>
<feature type="transmembrane region" description="Helical" evidence="1">
    <location>
        <begin position="37"/>
        <end position="56"/>
    </location>
</feature>
<organism evidence="3 4">
    <name type="scientific">Chromobacterium sinusclupearum</name>
    <dbReference type="NCBI Taxonomy" id="2077146"/>
    <lineage>
        <taxon>Bacteria</taxon>
        <taxon>Pseudomonadati</taxon>
        <taxon>Pseudomonadota</taxon>
        <taxon>Betaproteobacteria</taxon>
        <taxon>Neisseriales</taxon>
        <taxon>Chromobacteriaceae</taxon>
        <taxon>Chromobacterium</taxon>
    </lineage>
</organism>
<feature type="transmembrane region" description="Helical" evidence="1">
    <location>
        <begin position="250"/>
        <end position="270"/>
    </location>
</feature>
<feature type="transmembrane region" description="Helical" evidence="1">
    <location>
        <begin position="154"/>
        <end position="174"/>
    </location>
</feature>
<gene>
    <name evidence="3" type="ORF">C2134_07465</name>
</gene>
<keyword evidence="4" id="KW-1185">Reference proteome</keyword>
<dbReference type="InterPro" id="IPR000620">
    <property type="entry name" value="EamA_dom"/>
</dbReference>
<proteinExistence type="predicted"/>
<keyword evidence="1" id="KW-0812">Transmembrane</keyword>
<evidence type="ECO:0000313" key="4">
    <source>
        <dbReference type="Proteomes" id="UP000236416"/>
    </source>
</evidence>
<keyword evidence="1" id="KW-0472">Membrane</keyword>
<dbReference type="GO" id="GO:0016020">
    <property type="term" value="C:membrane"/>
    <property type="evidence" value="ECO:0007669"/>
    <property type="project" value="InterPro"/>
</dbReference>
<reference evidence="3 4" key="1">
    <citation type="submission" date="2018-01" db="EMBL/GenBank/DDBJ databases">
        <title>Genomic Sequence of Chromobacterium MWU13-2610 from wild cranberry bogs within the Cape Cod National Seashore.</title>
        <authorList>
            <person name="O'Hara-Hanley K."/>
            <person name="Soby S."/>
            <person name="Harrison A."/>
        </authorList>
    </citation>
    <scope>NUCLEOTIDE SEQUENCE [LARGE SCALE GENOMIC DNA]</scope>
    <source>
        <strain evidence="3 4">MWU13-2610</strain>
    </source>
</reference>
<dbReference type="RefSeq" id="WP_103318842.1">
    <property type="nucleotide sequence ID" value="NZ_PPTF01000023.1"/>
</dbReference>
<feature type="transmembrane region" description="Helical" evidence="1">
    <location>
        <begin position="119"/>
        <end position="138"/>
    </location>
</feature>
<sequence length="296" mass="30847">MMWYDFAAVGAAGCWALGGLLGAAPSRHFGPFAFTRLRLTLLTIVLGAYSLLSGGWHSISAAALWPVLISGLAGIFLGDTVMFASMNRLGPRRTGLLFATHSVFSVLLGVLFLSERLSAGAMLGSALVFGGVLLAVAFGRREVDAHVWERNDKLASGVALGLAAALCQALGTFFAKPAMAAGLEPVTASALRMGVSCGAHYLLWASGWRLAKSRGPYTPRMLGQTALNGLVALGLGMTLIMLALQHANVATVGILSALSPVLILPMLWVVLRRPPPLLAWIGAAVSCAGTALVVLR</sequence>
<dbReference type="PANTHER" id="PTHR22911">
    <property type="entry name" value="ACYL-MALONYL CONDENSING ENZYME-RELATED"/>
    <property type="match status" value="1"/>
</dbReference>
<dbReference type="PANTHER" id="PTHR22911:SF137">
    <property type="entry name" value="SOLUTE CARRIER FAMILY 35 MEMBER G2-RELATED"/>
    <property type="match status" value="1"/>
</dbReference>
<feature type="transmembrane region" description="Helical" evidence="1">
    <location>
        <begin position="277"/>
        <end position="295"/>
    </location>
</feature>
<accession>A0A2K4MQI1</accession>
<feature type="domain" description="EamA" evidence="2">
    <location>
        <begin position="3"/>
        <end position="136"/>
    </location>
</feature>
<dbReference type="Pfam" id="PF00892">
    <property type="entry name" value="EamA"/>
    <property type="match status" value="2"/>
</dbReference>
<feature type="transmembrane region" description="Helical" evidence="1">
    <location>
        <begin position="96"/>
        <end position="113"/>
    </location>
</feature>
<protein>
    <submittedName>
        <fullName evidence="3">EamA family transporter</fullName>
    </submittedName>
</protein>
<evidence type="ECO:0000259" key="2">
    <source>
        <dbReference type="Pfam" id="PF00892"/>
    </source>
</evidence>
<evidence type="ECO:0000256" key="1">
    <source>
        <dbReference type="SAM" id="Phobius"/>
    </source>
</evidence>
<feature type="transmembrane region" description="Helical" evidence="1">
    <location>
        <begin position="6"/>
        <end position="25"/>
    </location>
</feature>
<feature type="domain" description="EamA" evidence="2">
    <location>
        <begin position="156"/>
        <end position="294"/>
    </location>
</feature>
<dbReference type="AlphaFoldDB" id="A0A2K4MQI1"/>
<evidence type="ECO:0000313" key="3">
    <source>
        <dbReference type="EMBL" id="POA99242.1"/>
    </source>
</evidence>
<dbReference type="Proteomes" id="UP000236416">
    <property type="component" value="Unassembled WGS sequence"/>
</dbReference>
<dbReference type="InterPro" id="IPR037185">
    <property type="entry name" value="EmrE-like"/>
</dbReference>
<feature type="transmembrane region" description="Helical" evidence="1">
    <location>
        <begin position="186"/>
        <end position="204"/>
    </location>
</feature>
<comment type="caution">
    <text evidence="3">The sequence shown here is derived from an EMBL/GenBank/DDBJ whole genome shotgun (WGS) entry which is preliminary data.</text>
</comment>
<keyword evidence="1" id="KW-1133">Transmembrane helix</keyword>
<name>A0A2K4MQI1_9NEIS</name>